<keyword evidence="1" id="KW-1133">Transmembrane helix</keyword>
<dbReference type="SUPFAM" id="SSF52833">
    <property type="entry name" value="Thioredoxin-like"/>
    <property type="match status" value="1"/>
</dbReference>
<dbReference type="InterPro" id="IPR000866">
    <property type="entry name" value="AhpC/TSA"/>
</dbReference>
<dbReference type="Pfam" id="PF00578">
    <property type="entry name" value="AhpC-TSA"/>
    <property type="match status" value="1"/>
</dbReference>
<dbReference type="InterPro" id="IPR013766">
    <property type="entry name" value="Thioredoxin_domain"/>
</dbReference>
<dbReference type="PANTHER" id="PTHR42852:SF17">
    <property type="entry name" value="THIOREDOXIN-LIKE PROTEIN HI_1115"/>
    <property type="match status" value="1"/>
</dbReference>
<feature type="transmembrane region" description="Helical" evidence="1">
    <location>
        <begin position="12"/>
        <end position="30"/>
    </location>
</feature>
<organism evidence="3">
    <name type="scientific">hydrothermal vent metagenome</name>
    <dbReference type="NCBI Taxonomy" id="652676"/>
    <lineage>
        <taxon>unclassified sequences</taxon>
        <taxon>metagenomes</taxon>
        <taxon>ecological metagenomes</taxon>
    </lineage>
</organism>
<evidence type="ECO:0000313" key="3">
    <source>
        <dbReference type="EMBL" id="SFZ97309.1"/>
    </source>
</evidence>
<keyword evidence="1" id="KW-0472">Membrane</keyword>
<dbReference type="AlphaFoldDB" id="A0A1W1EB95"/>
<evidence type="ECO:0000256" key="1">
    <source>
        <dbReference type="SAM" id="Phobius"/>
    </source>
</evidence>
<proteinExistence type="predicted"/>
<keyword evidence="1" id="KW-0812">Transmembrane</keyword>
<sequence>MKKINIKKIIKDIVIFAVSLFIISNVISYIRKPEIDFNILTSMKIELLNGEEFNFHKGKPFVVHFWADWCKVCKVEASNIQSVSEKYDVLTIAVSSGSDEKVKAYMKKRGLTFNVYNDINGSLAKKFKVQAFPTTLIYDGKGELKFSEVGYTTTVGLLGRLSLLK</sequence>
<dbReference type="EMBL" id="FPKX01000002">
    <property type="protein sequence ID" value="SFZ97309.1"/>
    <property type="molecule type" value="Genomic_DNA"/>
</dbReference>
<gene>
    <name evidence="3" type="ORF">MNB_SV-5-1134</name>
</gene>
<dbReference type="InterPro" id="IPR036249">
    <property type="entry name" value="Thioredoxin-like_sf"/>
</dbReference>
<protein>
    <submittedName>
        <fullName evidence="3">Membrane protein, suppressor for copper-sensitivity ScsD</fullName>
    </submittedName>
</protein>
<dbReference type="PROSITE" id="PS51352">
    <property type="entry name" value="THIOREDOXIN_2"/>
    <property type="match status" value="1"/>
</dbReference>
<dbReference type="PANTHER" id="PTHR42852">
    <property type="entry name" value="THIOL:DISULFIDE INTERCHANGE PROTEIN DSBE"/>
    <property type="match status" value="1"/>
</dbReference>
<feature type="domain" description="Thioredoxin" evidence="2">
    <location>
        <begin position="28"/>
        <end position="165"/>
    </location>
</feature>
<dbReference type="GO" id="GO:0016209">
    <property type="term" value="F:antioxidant activity"/>
    <property type="evidence" value="ECO:0007669"/>
    <property type="project" value="InterPro"/>
</dbReference>
<dbReference type="InterPro" id="IPR050553">
    <property type="entry name" value="Thioredoxin_ResA/DsbE_sf"/>
</dbReference>
<dbReference type="Gene3D" id="3.40.30.10">
    <property type="entry name" value="Glutaredoxin"/>
    <property type="match status" value="1"/>
</dbReference>
<accession>A0A1W1EB95</accession>
<dbReference type="GO" id="GO:0016491">
    <property type="term" value="F:oxidoreductase activity"/>
    <property type="evidence" value="ECO:0007669"/>
    <property type="project" value="InterPro"/>
</dbReference>
<name>A0A1W1EB95_9ZZZZ</name>
<evidence type="ECO:0000259" key="2">
    <source>
        <dbReference type="PROSITE" id="PS51352"/>
    </source>
</evidence>
<reference evidence="3" key="1">
    <citation type="submission" date="2016-10" db="EMBL/GenBank/DDBJ databases">
        <authorList>
            <person name="de Groot N.N."/>
        </authorList>
    </citation>
    <scope>NUCLEOTIDE SEQUENCE</scope>
</reference>